<dbReference type="AlphaFoldDB" id="A0A563EIR2"/>
<feature type="compositionally biased region" description="Basic and acidic residues" evidence="1">
    <location>
        <begin position="1"/>
        <end position="20"/>
    </location>
</feature>
<dbReference type="EMBL" id="VOBR01000030">
    <property type="protein sequence ID" value="TWP46716.1"/>
    <property type="molecule type" value="Genomic_DNA"/>
</dbReference>
<keyword evidence="4" id="KW-1185">Reference proteome</keyword>
<dbReference type="RefSeq" id="WP_146358451.1">
    <property type="nucleotide sequence ID" value="NZ_VOBR01000030.1"/>
</dbReference>
<gene>
    <name evidence="3" type="ORF">FKR81_34575</name>
</gene>
<name>A0A563EIR2_9PSEU</name>
<comment type="caution">
    <text evidence="3">The sequence shown here is derived from an EMBL/GenBank/DDBJ whole genome shotgun (WGS) entry which is preliminary data.</text>
</comment>
<keyword evidence="2" id="KW-1133">Transmembrane helix</keyword>
<keyword evidence="2" id="KW-0812">Transmembrane</keyword>
<sequence length="64" mass="6727">MNNAEHQDAEFDIESAEHPAGEMALAPKSRASARVRALAGLTLAAGAFYSVAGTFTFTTVSIEQ</sequence>
<evidence type="ECO:0000313" key="4">
    <source>
        <dbReference type="Proteomes" id="UP000316639"/>
    </source>
</evidence>
<accession>A0A563EIR2</accession>
<evidence type="ECO:0000313" key="3">
    <source>
        <dbReference type="EMBL" id="TWP46716.1"/>
    </source>
</evidence>
<evidence type="ECO:0000256" key="2">
    <source>
        <dbReference type="SAM" id="Phobius"/>
    </source>
</evidence>
<dbReference type="Proteomes" id="UP000316639">
    <property type="component" value="Unassembled WGS sequence"/>
</dbReference>
<feature type="transmembrane region" description="Helical" evidence="2">
    <location>
        <begin position="38"/>
        <end position="62"/>
    </location>
</feature>
<protein>
    <submittedName>
        <fullName evidence="3">Uncharacterized protein</fullName>
    </submittedName>
</protein>
<feature type="region of interest" description="Disordered" evidence="1">
    <location>
        <begin position="1"/>
        <end position="25"/>
    </location>
</feature>
<evidence type="ECO:0000256" key="1">
    <source>
        <dbReference type="SAM" id="MobiDB-lite"/>
    </source>
</evidence>
<organism evidence="3 4">
    <name type="scientific">Lentzea tibetensis</name>
    <dbReference type="NCBI Taxonomy" id="2591470"/>
    <lineage>
        <taxon>Bacteria</taxon>
        <taxon>Bacillati</taxon>
        <taxon>Actinomycetota</taxon>
        <taxon>Actinomycetes</taxon>
        <taxon>Pseudonocardiales</taxon>
        <taxon>Pseudonocardiaceae</taxon>
        <taxon>Lentzea</taxon>
    </lineage>
</organism>
<reference evidence="3 4" key="1">
    <citation type="submission" date="2019-07" db="EMBL/GenBank/DDBJ databases">
        <title>Lentzea xizangensis sp. nov., isolated from Qinghai-Tibetan Plateau Soils.</title>
        <authorList>
            <person name="Huang J."/>
        </authorList>
    </citation>
    <scope>NUCLEOTIDE SEQUENCE [LARGE SCALE GENOMIC DNA]</scope>
    <source>
        <strain evidence="3 4">FXJ1.1311</strain>
    </source>
</reference>
<proteinExistence type="predicted"/>
<keyword evidence="2" id="KW-0472">Membrane</keyword>